<feature type="transmembrane region" description="Helical" evidence="9">
    <location>
        <begin position="375"/>
        <end position="397"/>
    </location>
</feature>
<evidence type="ECO:0000313" key="11">
    <source>
        <dbReference type="EMBL" id="GGE40153.1"/>
    </source>
</evidence>
<gene>
    <name evidence="11" type="primary">csbC</name>
    <name evidence="11" type="ORF">GCM10011391_18670</name>
</gene>
<keyword evidence="6 9" id="KW-1133">Transmembrane helix</keyword>
<dbReference type="GO" id="GO:0005886">
    <property type="term" value="C:plasma membrane"/>
    <property type="evidence" value="ECO:0007669"/>
    <property type="project" value="UniProtKB-SubCell"/>
</dbReference>
<comment type="similarity">
    <text evidence="2 8">Belongs to the major facilitator superfamily. Sugar transporter (TC 2.A.1.1) family.</text>
</comment>
<feature type="transmembrane region" description="Helical" evidence="9">
    <location>
        <begin position="310"/>
        <end position="332"/>
    </location>
</feature>
<dbReference type="FunFam" id="1.20.1250.20:FF:000073">
    <property type="entry name" value="MFS myo-inositol transporter, putative"/>
    <property type="match status" value="1"/>
</dbReference>
<organism evidence="11 12">
    <name type="scientific">Pullulanibacillus camelliae</name>
    <dbReference type="NCBI Taxonomy" id="1707096"/>
    <lineage>
        <taxon>Bacteria</taxon>
        <taxon>Bacillati</taxon>
        <taxon>Bacillota</taxon>
        <taxon>Bacilli</taxon>
        <taxon>Bacillales</taxon>
        <taxon>Sporolactobacillaceae</taxon>
        <taxon>Pullulanibacillus</taxon>
    </lineage>
</organism>
<dbReference type="InterPro" id="IPR005828">
    <property type="entry name" value="MFS_sugar_transport-like"/>
</dbReference>
<feature type="transmembrane region" description="Helical" evidence="9">
    <location>
        <begin position="47"/>
        <end position="64"/>
    </location>
</feature>
<name>A0A8J2VUE0_9BACL</name>
<feature type="transmembrane region" description="Helical" evidence="9">
    <location>
        <begin position="101"/>
        <end position="122"/>
    </location>
</feature>
<feature type="transmembrane region" description="Helical" evidence="9">
    <location>
        <begin position="241"/>
        <end position="264"/>
    </location>
</feature>
<accession>A0A8J2VUE0</accession>
<dbReference type="PROSITE" id="PS00217">
    <property type="entry name" value="SUGAR_TRANSPORT_2"/>
    <property type="match status" value="1"/>
</dbReference>
<dbReference type="InterPro" id="IPR036259">
    <property type="entry name" value="MFS_trans_sf"/>
</dbReference>
<evidence type="ECO:0000256" key="9">
    <source>
        <dbReference type="SAM" id="Phobius"/>
    </source>
</evidence>
<dbReference type="NCBIfam" id="TIGR00879">
    <property type="entry name" value="SP"/>
    <property type="match status" value="1"/>
</dbReference>
<feature type="transmembrane region" description="Helical" evidence="9">
    <location>
        <begin position="76"/>
        <end position="95"/>
    </location>
</feature>
<keyword evidence="7 9" id="KW-0472">Membrane</keyword>
<evidence type="ECO:0000313" key="12">
    <source>
        <dbReference type="Proteomes" id="UP000628775"/>
    </source>
</evidence>
<dbReference type="PROSITE" id="PS50850">
    <property type="entry name" value="MFS"/>
    <property type="match status" value="1"/>
</dbReference>
<evidence type="ECO:0000256" key="7">
    <source>
        <dbReference type="ARBA" id="ARBA00023136"/>
    </source>
</evidence>
<feature type="transmembrane region" description="Helical" evidence="9">
    <location>
        <begin position="338"/>
        <end position="363"/>
    </location>
</feature>
<evidence type="ECO:0000256" key="5">
    <source>
        <dbReference type="ARBA" id="ARBA00022692"/>
    </source>
</evidence>
<keyword evidence="3 8" id="KW-0813">Transport</keyword>
<evidence type="ECO:0000256" key="2">
    <source>
        <dbReference type="ARBA" id="ARBA00010992"/>
    </source>
</evidence>
<feature type="transmembrane region" description="Helical" evidence="9">
    <location>
        <begin position="9"/>
        <end position="35"/>
    </location>
</feature>
<comment type="subcellular location">
    <subcellularLocation>
        <location evidence="1">Cell membrane</location>
        <topology evidence="1">Multi-pass membrane protein</topology>
    </subcellularLocation>
</comment>
<feature type="transmembrane region" description="Helical" evidence="9">
    <location>
        <begin position="162"/>
        <end position="183"/>
    </location>
</feature>
<dbReference type="PRINTS" id="PR00171">
    <property type="entry name" value="SUGRTRNSPORT"/>
</dbReference>
<evidence type="ECO:0000259" key="10">
    <source>
        <dbReference type="PROSITE" id="PS50850"/>
    </source>
</evidence>
<protein>
    <submittedName>
        <fullName evidence="11">Putative metabolite transport protein CsbC</fullName>
    </submittedName>
</protein>
<dbReference type="GO" id="GO:0022857">
    <property type="term" value="F:transmembrane transporter activity"/>
    <property type="evidence" value="ECO:0007669"/>
    <property type="project" value="InterPro"/>
</dbReference>
<feature type="transmembrane region" description="Helical" evidence="9">
    <location>
        <begin position="403"/>
        <end position="421"/>
    </location>
</feature>
<proteinExistence type="inferred from homology"/>
<reference evidence="11" key="1">
    <citation type="journal article" date="2014" name="Int. J. Syst. Evol. Microbiol.">
        <title>Complete genome sequence of Corynebacterium casei LMG S-19264T (=DSM 44701T), isolated from a smear-ripened cheese.</title>
        <authorList>
            <consortium name="US DOE Joint Genome Institute (JGI-PGF)"/>
            <person name="Walter F."/>
            <person name="Albersmeier A."/>
            <person name="Kalinowski J."/>
            <person name="Ruckert C."/>
        </authorList>
    </citation>
    <scope>NUCLEOTIDE SEQUENCE</scope>
    <source>
        <strain evidence="11">CGMCC 1.15371</strain>
    </source>
</reference>
<dbReference type="InterPro" id="IPR003663">
    <property type="entry name" value="Sugar/inositol_transpt"/>
</dbReference>
<sequence>MFNKTNKGLIYFFGALGGLLYGYDTGVISGALLFIKKDIPLNDFMQGFVVSALLIGAIVGSGLSGPLSDRWGRRRVVSLISIIFIIGALCAAFSTNASFLVISRIILGLAVGGSTALVPVYLSEMAPTHIRGSLASLNQLMITIGILIAYIINYIFTASEGWRWMLGLAALPAVIMLIGTAFMPESPRWLIKRNREDEARRVMAFTHATHEIDKEVDEMKETEKNQEDAWSILKSSWIRPMLIAGIGLAIFQQIIGINAVIYYAPTIFSKAGLADSSSILGTVGIGIVNVLMTFVAIAVIDKLGRKKLMLWGNVGMSLSLFILAMIIFTAGLTTTTAWLTVVFLGLFIVFFAATWGPAVWVILPELFPLKARGAGTGITTLFLSLGNLVVSFLFPVLSASLGVAWVFIIFAIIGVLAFIFVSRFVPETKGRSLEEIERDLRSKAPSK</sequence>
<dbReference type="InterPro" id="IPR050814">
    <property type="entry name" value="Myo-inositol_Transporter"/>
</dbReference>
<evidence type="ECO:0000256" key="6">
    <source>
        <dbReference type="ARBA" id="ARBA00022989"/>
    </source>
</evidence>
<dbReference type="InterPro" id="IPR047984">
    <property type="entry name" value="XylE-like"/>
</dbReference>
<dbReference type="SUPFAM" id="SSF103473">
    <property type="entry name" value="MFS general substrate transporter"/>
    <property type="match status" value="1"/>
</dbReference>
<dbReference type="RefSeq" id="WP_188692635.1">
    <property type="nucleotide sequence ID" value="NZ_BMIR01000007.1"/>
</dbReference>
<dbReference type="CDD" id="cd17359">
    <property type="entry name" value="MFS_XylE_like"/>
    <property type="match status" value="1"/>
</dbReference>
<dbReference type="Gene3D" id="1.20.1250.20">
    <property type="entry name" value="MFS general substrate transporter like domains"/>
    <property type="match status" value="1"/>
</dbReference>
<dbReference type="EMBL" id="BMIR01000007">
    <property type="protein sequence ID" value="GGE40153.1"/>
    <property type="molecule type" value="Genomic_DNA"/>
</dbReference>
<keyword evidence="5 9" id="KW-0812">Transmembrane</keyword>
<dbReference type="Pfam" id="PF00083">
    <property type="entry name" value="Sugar_tr"/>
    <property type="match status" value="1"/>
</dbReference>
<evidence type="ECO:0000256" key="8">
    <source>
        <dbReference type="RuleBase" id="RU003346"/>
    </source>
</evidence>
<reference evidence="11" key="2">
    <citation type="submission" date="2020-09" db="EMBL/GenBank/DDBJ databases">
        <authorList>
            <person name="Sun Q."/>
            <person name="Zhou Y."/>
        </authorList>
    </citation>
    <scope>NUCLEOTIDE SEQUENCE</scope>
    <source>
        <strain evidence="11">CGMCC 1.15371</strain>
    </source>
</reference>
<dbReference type="Proteomes" id="UP000628775">
    <property type="component" value="Unassembled WGS sequence"/>
</dbReference>
<keyword evidence="12" id="KW-1185">Reference proteome</keyword>
<dbReference type="PANTHER" id="PTHR48020">
    <property type="entry name" value="PROTON MYO-INOSITOL COTRANSPORTER"/>
    <property type="match status" value="1"/>
</dbReference>
<dbReference type="InterPro" id="IPR005829">
    <property type="entry name" value="Sugar_transporter_CS"/>
</dbReference>
<evidence type="ECO:0000256" key="3">
    <source>
        <dbReference type="ARBA" id="ARBA00022448"/>
    </source>
</evidence>
<evidence type="ECO:0000256" key="1">
    <source>
        <dbReference type="ARBA" id="ARBA00004651"/>
    </source>
</evidence>
<dbReference type="AlphaFoldDB" id="A0A8J2VUE0"/>
<dbReference type="InterPro" id="IPR020846">
    <property type="entry name" value="MFS_dom"/>
</dbReference>
<feature type="transmembrane region" description="Helical" evidence="9">
    <location>
        <begin position="134"/>
        <end position="156"/>
    </location>
</feature>
<dbReference type="PANTHER" id="PTHR48020:SF12">
    <property type="entry name" value="PROTON MYO-INOSITOL COTRANSPORTER"/>
    <property type="match status" value="1"/>
</dbReference>
<evidence type="ECO:0000256" key="4">
    <source>
        <dbReference type="ARBA" id="ARBA00022475"/>
    </source>
</evidence>
<feature type="transmembrane region" description="Helical" evidence="9">
    <location>
        <begin position="276"/>
        <end position="298"/>
    </location>
</feature>
<comment type="caution">
    <text evidence="11">The sequence shown here is derived from an EMBL/GenBank/DDBJ whole genome shotgun (WGS) entry which is preliminary data.</text>
</comment>
<keyword evidence="4" id="KW-1003">Cell membrane</keyword>
<dbReference type="PROSITE" id="PS00216">
    <property type="entry name" value="SUGAR_TRANSPORT_1"/>
    <property type="match status" value="2"/>
</dbReference>
<feature type="domain" description="Major facilitator superfamily (MFS) profile" evidence="10">
    <location>
        <begin position="10"/>
        <end position="429"/>
    </location>
</feature>